<evidence type="ECO:0000313" key="1">
    <source>
        <dbReference type="EMBL" id="CEG37329.1"/>
    </source>
</evidence>
<dbReference type="GeneID" id="36399984"/>
<organism evidence="1 2">
    <name type="scientific">Plasmopara halstedii</name>
    <name type="common">Downy mildew of sunflower</name>
    <dbReference type="NCBI Taxonomy" id="4781"/>
    <lineage>
        <taxon>Eukaryota</taxon>
        <taxon>Sar</taxon>
        <taxon>Stramenopiles</taxon>
        <taxon>Oomycota</taxon>
        <taxon>Peronosporomycetes</taxon>
        <taxon>Peronosporales</taxon>
        <taxon>Peronosporaceae</taxon>
        <taxon>Plasmopara</taxon>
    </lineage>
</organism>
<reference evidence="2" key="1">
    <citation type="submission" date="2014-09" db="EMBL/GenBank/DDBJ databases">
        <authorList>
            <person name="Sharma Rahul"/>
            <person name="Thines Marco"/>
        </authorList>
    </citation>
    <scope>NUCLEOTIDE SEQUENCE [LARGE SCALE GENOMIC DNA]</scope>
</reference>
<evidence type="ECO:0000313" key="2">
    <source>
        <dbReference type="Proteomes" id="UP000054928"/>
    </source>
</evidence>
<dbReference type="AlphaFoldDB" id="A0A0P1AAE3"/>
<dbReference type="EMBL" id="CCYD01000286">
    <property type="protein sequence ID" value="CEG37329.1"/>
    <property type="molecule type" value="Genomic_DNA"/>
</dbReference>
<protein>
    <submittedName>
        <fullName evidence="1">Uncharacterized protein</fullName>
    </submittedName>
</protein>
<dbReference type="Proteomes" id="UP000054928">
    <property type="component" value="Unassembled WGS sequence"/>
</dbReference>
<keyword evidence="2" id="KW-1185">Reference proteome</keyword>
<name>A0A0P1AAE3_PLAHL</name>
<accession>A0A0P1AAE3</accession>
<proteinExistence type="predicted"/>
<sequence length="116" mass="13152">MRLCEGMNAPCLHLIAAIKFSNQLSRAELHLGDAWSTKTYRLVYDEALEVEPFVTKSGLVKSENLPPNPFGRKGRPKKKRIESQHVTLEVDAPKSIFRCGSCSQVEHIKRRCTSNR</sequence>
<dbReference type="RefSeq" id="XP_024573698.1">
    <property type="nucleotide sequence ID" value="XM_024722642.1"/>
</dbReference>